<feature type="site" description="Contributes to substrate recognition" evidence="14">
    <location>
        <position position="107"/>
    </location>
</feature>
<evidence type="ECO:0000256" key="6">
    <source>
        <dbReference type="ARBA" id="ARBA00022801"/>
    </source>
</evidence>
<evidence type="ECO:0000256" key="5">
    <source>
        <dbReference type="ARBA" id="ARBA00022723"/>
    </source>
</evidence>
<evidence type="ECO:0000313" key="16">
    <source>
        <dbReference type="EMBL" id="SET11857.1"/>
    </source>
</evidence>
<dbReference type="SUPFAM" id="SSF56784">
    <property type="entry name" value="HAD-like"/>
    <property type="match status" value="1"/>
</dbReference>
<dbReference type="NCBIfam" id="TIGR01662">
    <property type="entry name" value="HAD-SF-IIIA"/>
    <property type="match status" value="1"/>
</dbReference>
<comment type="cofactor">
    <cofactor evidence="15">
        <name>Zn(2+)</name>
        <dbReference type="ChEBI" id="CHEBI:29105"/>
    </cofactor>
</comment>
<keyword evidence="6 11" id="KW-0378">Hydrolase</keyword>
<feature type="binding site" evidence="13">
    <location>
        <position position="134"/>
    </location>
    <ligand>
        <name>substrate</name>
    </ligand>
</feature>
<feature type="binding site" evidence="15">
    <location>
        <position position="91"/>
    </location>
    <ligand>
        <name>Zn(2+)</name>
        <dbReference type="ChEBI" id="CHEBI:29105"/>
    </ligand>
</feature>
<name>A0A1I0BXG8_9GAMM</name>
<keyword evidence="17" id="KW-1185">Reference proteome</keyword>
<dbReference type="RefSeq" id="WP_093319011.1">
    <property type="nucleotide sequence ID" value="NZ_FOHV01000009.1"/>
</dbReference>
<dbReference type="Pfam" id="PF08645">
    <property type="entry name" value="PNK3P"/>
    <property type="match status" value="1"/>
</dbReference>
<dbReference type="GO" id="GO:0005737">
    <property type="term" value="C:cytoplasm"/>
    <property type="evidence" value="ECO:0007669"/>
    <property type="project" value="UniProtKB-SubCell"/>
</dbReference>
<evidence type="ECO:0000256" key="14">
    <source>
        <dbReference type="PIRSR" id="PIRSR004682-3"/>
    </source>
</evidence>
<gene>
    <name evidence="16" type="ORF">SAMN02583745_01402</name>
</gene>
<keyword evidence="8 11" id="KW-0119">Carbohydrate metabolism</keyword>
<evidence type="ECO:0000256" key="8">
    <source>
        <dbReference type="ARBA" id="ARBA00023277"/>
    </source>
</evidence>
<comment type="subunit">
    <text evidence="3">Monomer.</text>
</comment>
<dbReference type="GO" id="GO:0046872">
    <property type="term" value="F:metal ion binding"/>
    <property type="evidence" value="ECO:0007669"/>
    <property type="project" value="UniProtKB-KW"/>
</dbReference>
<comment type="cofactor">
    <cofactor evidence="1 15">
        <name>Mg(2+)</name>
        <dbReference type="ChEBI" id="CHEBI:18420"/>
    </cofactor>
</comment>
<evidence type="ECO:0000256" key="15">
    <source>
        <dbReference type="PIRSR" id="PIRSR004682-4"/>
    </source>
</evidence>
<feature type="binding site" evidence="13">
    <location>
        <begin position="107"/>
        <end position="108"/>
    </location>
    <ligand>
        <name>substrate</name>
    </ligand>
</feature>
<dbReference type="NCBIfam" id="NF006506">
    <property type="entry name" value="PRK08942.1"/>
    <property type="match status" value="1"/>
</dbReference>
<dbReference type="InterPro" id="IPR006543">
    <property type="entry name" value="Histidinol-phos"/>
</dbReference>
<dbReference type="PANTHER" id="PTHR42891">
    <property type="entry name" value="D-GLYCERO-BETA-D-MANNO-HEPTOSE-1,7-BISPHOSPHATE 7-PHOSPHATASE"/>
    <property type="match status" value="1"/>
</dbReference>
<keyword evidence="7 15" id="KW-0862">Zinc</keyword>
<feature type="binding site" evidence="15">
    <location>
        <position position="10"/>
    </location>
    <ligand>
        <name>Mg(2+)</name>
        <dbReference type="ChEBI" id="CHEBI:18420"/>
    </ligand>
</feature>
<dbReference type="InterPro" id="IPR013954">
    <property type="entry name" value="PNK3P"/>
</dbReference>
<dbReference type="OrthoDB" id="9781367at2"/>
<dbReference type="EMBL" id="FOHV01000009">
    <property type="protein sequence ID" value="SET11857.1"/>
    <property type="molecule type" value="Genomic_DNA"/>
</dbReference>
<evidence type="ECO:0000256" key="2">
    <source>
        <dbReference type="ARBA" id="ARBA00004496"/>
    </source>
</evidence>
<dbReference type="InterPro" id="IPR006549">
    <property type="entry name" value="HAD-SF_hydro_IIIA"/>
</dbReference>
<feature type="site" description="Stabilizes the phosphoryl group" evidence="14">
    <location>
        <position position="50"/>
    </location>
</feature>
<dbReference type="GO" id="GO:0016791">
    <property type="term" value="F:phosphatase activity"/>
    <property type="evidence" value="ECO:0007669"/>
    <property type="project" value="InterPro"/>
</dbReference>
<evidence type="ECO:0000256" key="3">
    <source>
        <dbReference type="ARBA" id="ARBA00011245"/>
    </source>
</evidence>
<feature type="site" description="Stabilizes the phosphoryl group" evidence="14">
    <location>
        <position position="108"/>
    </location>
</feature>
<proteinExistence type="inferred from homology"/>
<evidence type="ECO:0000313" key="17">
    <source>
        <dbReference type="Proteomes" id="UP000242642"/>
    </source>
</evidence>
<evidence type="ECO:0000256" key="10">
    <source>
        <dbReference type="ARBA" id="ARBA00061616"/>
    </source>
</evidence>
<feature type="active site" description="Nucleophile" evidence="12">
    <location>
        <position position="8"/>
    </location>
</feature>
<evidence type="ECO:0000256" key="13">
    <source>
        <dbReference type="PIRSR" id="PIRSR004682-2"/>
    </source>
</evidence>
<dbReference type="NCBIfam" id="TIGR01656">
    <property type="entry name" value="Histidinol-ppas"/>
    <property type="match status" value="1"/>
</dbReference>
<dbReference type="STRING" id="1123402.SAMN02583745_01402"/>
<feature type="active site" description="Proton donor" evidence="12">
    <location>
        <position position="10"/>
    </location>
</feature>
<dbReference type="Gene3D" id="3.40.50.1000">
    <property type="entry name" value="HAD superfamily/HAD-like"/>
    <property type="match status" value="1"/>
</dbReference>
<evidence type="ECO:0000256" key="11">
    <source>
        <dbReference type="PIRNR" id="PIRNR004682"/>
    </source>
</evidence>
<comment type="subcellular location">
    <subcellularLocation>
        <location evidence="2 11">Cytoplasm</location>
    </subcellularLocation>
</comment>
<feature type="binding site" evidence="15">
    <location>
        <position position="106"/>
    </location>
    <ligand>
        <name>Zn(2+)</name>
        <dbReference type="ChEBI" id="CHEBI:29105"/>
    </ligand>
</feature>
<accession>A0A1I0BXG8</accession>
<feature type="binding site" evidence="15">
    <location>
        <position position="133"/>
    </location>
    <ligand>
        <name>Mg(2+)</name>
        <dbReference type="ChEBI" id="CHEBI:18420"/>
    </ligand>
</feature>
<comment type="similarity">
    <text evidence="10 11">Belongs to the gmhB family.</text>
</comment>
<evidence type="ECO:0000256" key="12">
    <source>
        <dbReference type="PIRSR" id="PIRSR004682-1"/>
    </source>
</evidence>
<feature type="binding site" evidence="15">
    <location>
        <position position="134"/>
    </location>
    <ligand>
        <name>Mg(2+)</name>
        <dbReference type="ChEBI" id="CHEBI:18420"/>
    </ligand>
</feature>
<keyword evidence="4 11" id="KW-0963">Cytoplasm</keyword>
<feature type="binding site" evidence="13">
    <location>
        <begin position="50"/>
        <end position="53"/>
    </location>
    <ligand>
        <name>substrate</name>
    </ligand>
</feature>
<organism evidence="16 17">
    <name type="scientific">Thorsellia anophelis DSM 18579</name>
    <dbReference type="NCBI Taxonomy" id="1123402"/>
    <lineage>
        <taxon>Bacteria</taxon>
        <taxon>Pseudomonadati</taxon>
        <taxon>Pseudomonadota</taxon>
        <taxon>Gammaproteobacteria</taxon>
        <taxon>Enterobacterales</taxon>
        <taxon>Thorselliaceae</taxon>
        <taxon>Thorsellia</taxon>
    </lineage>
</organism>
<dbReference type="NCBIfam" id="TIGR00213">
    <property type="entry name" value="GmhB_yaeD"/>
    <property type="match status" value="1"/>
</dbReference>
<keyword evidence="5 15" id="KW-0479">Metal-binding</keyword>
<dbReference type="Proteomes" id="UP000242642">
    <property type="component" value="Unassembled WGS sequence"/>
</dbReference>
<feature type="binding site" evidence="15">
    <location>
        <position position="104"/>
    </location>
    <ligand>
        <name>Zn(2+)</name>
        <dbReference type="ChEBI" id="CHEBI:29105"/>
    </ligand>
</feature>
<evidence type="ECO:0000256" key="7">
    <source>
        <dbReference type="ARBA" id="ARBA00022833"/>
    </source>
</evidence>
<sequence length="193" mass="22181">MKPAIFLDRDGTLNLDKGYVHKIDDFKFFDGVIDSLKKLQEMDYLLVLVTNQSGIARGLFSESDFIQLTEWMDWSLADRGVNLDGIYYCPHHKDSLIDEYCLSCDCRKPKPGMLLDAAAELEIDLSKSIMVGDKIDDLVAAFEAGINDRYLIQWEEQKNYNRLHEVKTPKLESYEKIVTAHITSLDELIKLIK</sequence>
<keyword evidence="15" id="KW-0460">Magnesium</keyword>
<feature type="binding site" evidence="13">
    <location>
        <begin position="16"/>
        <end position="19"/>
    </location>
    <ligand>
        <name>substrate</name>
    </ligand>
</feature>
<dbReference type="PIRSF" id="PIRSF004682">
    <property type="entry name" value="GmhB"/>
    <property type="match status" value="1"/>
</dbReference>
<dbReference type="FunFam" id="3.40.50.1000:FF:000037">
    <property type="entry name" value="D,D-heptose 1,7-bisphosphate phosphatase"/>
    <property type="match status" value="1"/>
</dbReference>
<reference evidence="17" key="1">
    <citation type="submission" date="2016-10" db="EMBL/GenBank/DDBJ databases">
        <authorList>
            <person name="Varghese N."/>
            <person name="Submissions S."/>
        </authorList>
    </citation>
    <scope>NUCLEOTIDE SEQUENCE [LARGE SCALE GENOMIC DNA]</scope>
    <source>
        <strain evidence="17">DSM 18579</strain>
    </source>
</reference>
<dbReference type="CDD" id="cd07503">
    <property type="entry name" value="HAD_HisB-N"/>
    <property type="match status" value="1"/>
</dbReference>
<dbReference type="InterPro" id="IPR023214">
    <property type="entry name" value="HAD_sf"/>
</dbReference>
<dbReference type="AlphaFoldDB" id="A0A1I0BXG8"/>
<dbReference type="PANTHER" id="PTHR42891:SF1">
    <property type="entry name" value="D-GLYCERO-BETA-D-MANNO-HEPTOSE-1,7-BISPHOSPHATE 7-PHOSPHATASE"/>
    <property type="match status" value="1"/>
</dbReference>
<evidence type="ECO:0000256" key="1">
    <source>
        <dbReference type="ARBA" id="ARBA00001946"/>
    </source>
</evidence>
<evidence type="ECO:0000256" key="9">
    <source>
        <dbReference type="ARBA" id="ARBA00031828"/>
    </source>
</evidence>
<dbReference type="InterPro" id="IPR036412">
    <property type="entry name" value="HAD-like_sf"/>
</dbReference>
<dbReference type="GO" id="GO:0005975">
    <property type="term" value="P:carbohydrate metabolic process"/>
    <property type="evidence" value="ECO:0007669"/>
    <property type="project" value="InterPro"/>
</dbReference>
<dbReference type="InterPro" id="IPR004446">
    <property type="entry name" value="Heptose_bisP_phosphatase"/>
</dbReference>
<feature type="binding site" evidence="13">
    <location>
        <begin position="8"/>
        <end position="10"/>
    </location>
    <ligand>
        <name>substrate</name>
    </ligand>
</feature>
<evidence type="ECO:0000256" key="4">
    <source>
        <dbReference type="ARBA" id="ARBA00022490"/>
    </source>
</evidence>
<dbReference type="EC" id="3.1.3.-" evidence="11"/>
<protein>
    <recommendedName>
        <fullName evidence="9 11">D,D-heptose 1,7-bisphosphate phosphatase</fullName>
        <ecNumber evidence="11">3.1.3.-</ecNumber>
    </recommendedName>
</protein>
<feature type="binding site" evidence="15">
    <location>
        <position position="8"/>
    </location>
    <ligand>
        <name>Mg(2+)</name>
        <dbReference type="ChEBI" id="CHEBI:18420"/>
    </ligand>
</feature>
<feature type="binding site" evidence="15">
    <location>
        <position position="89"/>
    </location>
    <ligand>
        <name>Zn(2+)</name>
        <dbReference type="ChEBI" id="CHEBI:29105"/>
    </ligand>
</feature>